<evidence type="ECO:0000313" key="12">
    <source>
        <dbReference type="EMBL" id="AFV57372.1"/>
    </source>
</evidence>
<geneLocation type="mitochondrion" evidence="12"/>
<dbReference type="InterPro" id="IPR001750">
    <property type="entry name" value="ND/Mrp_TM"/>
</dbReference>
<dbReference type="Pfam" id="PF00361">
    <property type="entry name" value="Proton_antipo_M"/>
    <property type="match status" value="1"/>
</dbReference>
<dbReference type="EMBL" id="MH010438">
    <property type="protein sequence ID" value="AWB97795.1"/>
    <property type="molecule type" value="Genomic_DNA"/>
</dbReference>
<dbReference type="EMBL" id="JX855936">
    <property type="protein sequence ID" value="AFV57343.1"/>
    <property type="molecule type" value="Genomic_DNA"/>
</dbReference>
<dbReference type="PANTHER" id="PTHR43507:SF1">
    <property type="entry name" value="NADH-UBIQUINONE OXIDOREDUCTASE CHAIN 4"/>
    <property type="match status" value="1"/>
</dbReference>
<evidence type="ECO:0000313" key="26">
    <source>
        <dbReference type="EMBL" id="QVV24878.1"/>
    </source>
</evidence>
<dbReference type="GO" id="GO:0008137">
    <property type="term" value="F:NADH dehydrogenase (ubiquinone) activity"/>
    <property type="evidence" value="ECO:0007669"/>
    <property type="project" value="UniProtKB-UniRule"/>
</dbReference>
<name>M1FW71_PNEJI</name>
<sequence>MLSTLVLCPLLGVGVVLCNSNSSANLLGLCFSFVSLLISLVVWAVSHPDVQWIESLFNFQLVVDGLSIPFILLTTFIFPFALLSNWSNLDFKRFSSKYFVVLMLLVEFFLLLVFTVSDLILFYIFFESILPPLFILIGLYGSIQRIWASFHLFLYTFLGSVWMLLAFITIYFVTGTTNWILLWDISLDLDLQKVLWIAIFFALAVKTPLVPLHLWLPLAHAESPLGGSVVLAGIVLKLSLYGVLWILLPILPEASIYFTPLVYTVCVITIIYSSLTTLRQFDLKVIIAYSSIGHMALALMGAFSNTFLGLSGAVLLAVAHGLVSPALFICVGGILYDWTHTRILNYYWGLASYMPVFSVFFLFFSLCNIAVPLSANFLGEFLVLSGAFQWLPLLTAGACLSILLAAAYGVWLYIRIVAGSYSPYLDVLKDISQWEFSLLLPLVGLTVLLGLKPGWILCGLYTCLTALLY</sequence>
<feature type="transmembrane region" description="Helical" evidence="7">
    <location>
        <begin position="391"/>
        <end position="414"/>
    </location>
</feature>
<evidence type="ECO:0000313" key="30">
    <source>
        <dbReference type="Proteomes" id="UP000010422"/>
    </source>
</evidence>
<dbReference type="EMBL" id="MH010441">
    <property type="protein sequence ID" value="AWB97841.1"/>
    <property type="molecule type" value="Genomic_DNA"/>
</dbReference>
<dbReference type="EMBL" id="MH010445">
    <property type="protein sequence ID" value="AWB97902.1"/>
    <property type="molecule type" value="Genomic_DNA"/>
</dbReference>
<dbReference type="InterPro" id="IPR010227">
    <property type="entry name" value="NADH_Q_OxRdtase_chainM/4"/>
</dbReference>
<dbReference type="GO" id="GO:0015990">
    <property type="term" value="P:electron transport coupled proton transport"/>
    <property type="evidence" value="ECO:0007669"/>
    <property type="project" value="TreeGrafter"/>
</dbReference>
<feature type="domain" description="NADH:quinone oxidoreductase/Mrp antiporter transmembrane" evidence="9">
    <location>
        <begin position="117"/>
        <end position="398"/>
    </location>
</feature>
<keyword evidence="7 12" id="KW-0496">Mitochondrion</keyword>
<keyword evidence="7" id="KW-0830">Ubiquinone</keyword>
<dbReference type="GO" id="GO:0003954">
    <property type="term" value="F:NADH dehydrogenase activity"/>
    <property type="evidence" value="ECO:0007669"/>
    <property type="project" value="TreeGrafter"/>
</dbReference>
<keyword evidence="7" id="KW-0813">Transport</keyword>
<comment type="function">
    <text evidence="7">Core subunit of the mitochondrial membrane respiratory chain NADH dehydrogenase (Complex I) which catalyzes electron transfer from NADH through the respiratory chain, using ubiquinone as an electron acceptor. Essential for the catalytic activity and assembly of complex I.</text>
</comment>
<evidence type="ECO:0000256" key="3">
    <source>
        <dbReference type="ARBA" id="ARBA00009025"/>
    </source>
</evidence>
<keyword evidence="6 7" id="KW-0472">Membrane</keyword>
<dbReference type="AlphaFoldDB" id="M1FW71"/>
<dbReference type="EC" id="7.1.1.2" evidence="7"/>
<feature type="transmembrane region" description="Helical" evidence="7">
    <location>
        <begin position="314"/>
        <end position="336"/>
    </location>
</feature>
<comment type="similarity">
    <text evidence="3 7">Belongs to the complex I subunit 4 family.</text>
</comment>
<evidence type="ECO:0000256" key="4">
    <source>
        <dbReference type="ARBA" id="ARBA00022692"/>
    </source>
</evidence>
<evidence type="ECO:0000313" key="14">
    <source>
        <dbReference type="EMBL" id="AWB97795.1"/>
    </source>
</evidence>
<feature type="transmembrane region" description="Helical" evidence="7">
    <location>
        <begin position="287"/>
        <end position="308"/>
    </location>
</feature>
<gene>
    <name evidence="12" type="primary">nad4</name>
    <name evidence="23" type="ORF">PNEJI1_m005006</name>
</gene>
<evidence type="ECO:0000313" key="28">
    <source>
        <dbReference type="EMBL" id="QVV24908.1"/>
    </source>
</evidence>
<evidence type="ECO:0000313" key="29">
    <source>
        <dbReference type="EMBL" id="QVV24923.1"/>
    </source>
</evidence>
<keyword evidence="8" id="KW-0732">Signal</keyword>
<dbReference type="PANTHER" id="PTHR43507">
    <property type="entry name" value="NADH-UBIQUINONE OXIDOREDUCTASE CHAIN 4"/>
    <property type="match status" value="1"/>
</dbReference>
<evidence type="ECO:0000313" key="23">
    <source>
        <dbReference type="EMBL" id="CCJ32485.1"/>
    </source>
</evidence>
<dbReference type="GO" id="GO:0048039">
    <property type="term" value="F:ubiquinone binding"/>
    <property type="evidence" value="ECO:0007669"/>
    <property type="project" value="TreeGrafter"/>
</dbReference>
<feature type="transmembrane region" description="Helical" evidence="7">
    <location>
        <begin position="434"/>
        <end position="451"/>
    </location>
</feature>
<dbReference type="EMBL" id="MH010437">
    <property type="protein sequence ID" value="AWB97780.1"/>
    <property type="molecule type" value="Genomic_DNA"/>
</dbReference>
<reference evidence="23 30" key="1">
    <citation type="journal article" date="2012" name="MBio">
        <title>De novo assembly of the Pneumocystis jirovecii genome from a single bronchoalveolar lavage fluid specimen from a patient.</title>
        <authorList>
            <person name="Cisse O.H."/>
            <person name="Pagni M."/>
            <person name="Hauser P.M."/>
        </authorList>
    </citation>
    <scope>NUCLEOTIDE SEQUENCE [LARGE SCALE GENOMIC DNA]</scope>
    <source>
        <strain evidence="23 30">SE8</strain>
    </source>
</reference>
<dbReference type="EMBL" id="MW530527">
    <property type="protein sequence ID" value="QVV24908.1"/>
    <property type="molecule type" value="Genomic_DNA"/>
</dbReference>
<keyword evidence="5 7" id="KW-1133">Transmembrane helix</keyword>
<evidence type="ECO:0000313" key="13">
    <source>
        <dbReference type="EMBL" id="AWB97780.1"/>
    </source>
</evidence>
<evidence type="ECO:0000313" key="19">
    <source>
        <dbReference type="EMBL" id="AWB97872.1"/>
    </source>
</evidence>
<evidence type="ECO:0000313" key="22">
    <source>
        <dbReference type="EMBL" id="AWB97917.1"/>
    </source>
</evidence>
<keyword evidence="7" id="KW-0520">NAD</keyword>
<evidence type="ECO:0000259" key="9">
    <source>
        <dbReference type="Pfam" id="PF00361"/>
    </source>
</evidence>
<dbReference type="NCBIfam" id="TIGR01972">
    <property type="entry name" value="NDH_I_M"/>
    <property type="match status" value="1"/>
</dbReference>
<keyword evidence="7" id="KW-0249">Electron transport</keyword>
<dbReference type="EMBL" id="MH010442">
    <property type="protein sequence ID" value="AWB97857.1"/>
    <property type="molecule type" value="Genomic_DNA"/>
</dbReference>
<dbReference type="EMBL" id="MW530526">
    <property type="protein sequence ID" value="QVV24893.1"/>
    <property type="molecule type" value="Genomic_DNA"/>
</dbReference>
<dbReference type="InterPro" id="IPR003918">
    <property type="entry name" value="NADH_UbQ_OxRdtase"/>
</dbReference>
<dbReference type="EMBL" id="MH010440">
    <property type="protein sequence ID" value="AWB97826.1"/>
    <property type="molecule type" value="Genomic_DNA"/>
</dbReference>
<dbReference type="EMBL" id="MW530525">
    <property type="protein sequence ID" value="QVV24878.1"/>
    <property type="molecule type" value="Genomic_DNA"/>
</dbReference>
<dbReference type="EMBL" id="MH010446">
    <property type="protein sequence ID" value="AWB97917.1"/>
    <property type="molecule type" value="Genomic_DNA"/>
</dbReference>
<dbReference type="EMBL" id="JX499143">
    <property type="protein sequence ID" value="AFR90404.1"/>
    <property type="molecule type" value="Genomic_DNA"/>
</dbReference>
<evidence type="ECO:0000313" key="27">
    <source>
        <dbReference type="EMBL" id="QVV24893.1"/>
    </source>
</evidence>
<organism evidence="12">
    <name type="scientific">Pneumocystis jirovecii</name>
    <name type="common">Human pneumocystis pneumonia agent</name>
    <dbReference type="NCBI Taxonomy" id="42068"/>
    <lineage>
        <taxon>Eukaryota</taxon>
        <taxon>Fungi</taxon>
        <taxon>Dikarya</taxon>
        <taxon>Ascomycota</taxon>
        <taxon>Taphrinomycotina</taxon>
        <taxon>Pneumocystomycetes</taxon>
        <taxon>Pneumocystaceae</taxon>
        <taxon>Pneumocystis</taxon>
    </lineage>
</organism>
<dbReference type="GO" id="GO:0031966">
    <property type="term" value="C:mitochondrial membrane"/>
    <property type="evidence" value="ECO:0007669"/>
    <property type="project" value="UniProtKB-SubCell"/>
</dbReference>
<dbReference type="RefSeq" id="YP_007474994.1">
    <property type="nucleotide sequence ID" value="NC_020331.1"/>
</dbReference>
<evidence type="ECO:0000313" key="18">
    <source>
        <dbReference type="EMBL" id="AWB97857.1"/>
    </source>
</evidence>
<keyword evidence="4 7" id="KW-0812">Transmembrane</keyword>
<keyword evidence="13" id="KW-0560">Oxidoreductase</keyword>
<evidence type="ECO:0000313" key="10">
    <source>
        <dbReference type="EMBL" id="AFV57343.1"/>
    </source>
</evidence>
<dbReference type="EMBL" id="JX855937">
    <property type="protein sequence ID" value="AFV57358.1"/>
    <property type="molecule type" value="Genomic_DNA"/>
</dbReference>
<evidence type="ECO:0000313" key="17">
    <source>
        <dbReference type="EMBL" id="AWB97841.1"/>
    </source>
</evidence>
<evidence type="ECO:0000256" key="1">
    <source>
        <dbReference type="ARBA" id="ARBA00003257"/>
    </source>
</evidence>
<dbReference type="PRINTS" id="PR01437">
    <property type="entry name" value="NUOXDRDTASE4"/>
</dbReference>
<reference evidence="24" key="4">
    <citation type="journal article" date="2020" name="Infect. Drug Resist.">
        <title>Metagenomic Next-Generation Sequencing in Diagnosis of a Case of Pneumocystis jirovecii Pneumonia in a Kidney Transplant Recipient and Literature Review.</title>
        <authorList>
            <person name="Chen J."/>
            <person name="He T."/>
            <person name="Li X."/>
            <person name="Wang X."/>
            <person name="Peng L."/>
            <person name="Ma L."/>
        </authorList>
    </citation>
    <scope>NUCLEOTIDE SEQUENCE</scope>
    <source>
        <strain evidence="24">YS</strain>
    </source>
</reference>
<dbReference type="EMBL" id="MH010444">
    <property type="protein sequence ID" value="AWB97887.1"/>
    <property type="molecule type" value="Genomic_DNA"/>
</dbReference>
<dbReference type="GO" id="GO:0042773">
    <property type="term" value="P:ATP synthesis coupled electron transport"/>
    <property type="evidence" value="ECO:0007669"/>
    <property type="project" value="InterPro"/>
</dbReference>
<proteinExistence type="inferred from homology"/>
<evidence type="ECO:0000256" key="6">
    <source>
        <dbReference type="ARBA" id="ARBA00023136"/>
    </source>
</evidence>
<evidence type="ECO:0000313" key="25">
    <source>
        <dbReference type="EMBL" id="QVV24713.1"/>
    </source>
</evidence>
<feature type="transmembrane region" description="Helical" evidence="7">
    <location>
        <begin position="120"/>
        <end position="140"/>
    </location>
</feature>
<dbReference type="VEuPathDB" id="FungiDB:PNEJI1_m005006"/>
<accession>L0PGV6</accession>
<feature type="transmembrane region" description="Helical" evidence="7">
    <location>
        <begin position="254"/>
        <end position="275"/>
    </location>
</feature>
<evidence type="ECO:0000256" key="5">
    <source>
        <dbReference type="ARBA" id="ARBA00022989"/>
    </source>
</evidence>
<dbReference type="EMBL" id="CAKN01000001">
    <property type="protein sequence ID" value="CCJ32485.1"/>
    <property type="molecule type" value="Genomic_DNA"/>
</dbReference>
<dbReference type="EMBL" id="MW530528">
    <property type="protein sequence ID" value="QVV24923.1"/>
    <property type="molecule type" value="Genomic_DNA"/>
</dbReference>
<evidence type="ECO:0000313" key="15">
    <source>
        <dbReference type="EMBL" id="AWB97811.1"/>
    </source>
</evidence>
<evidence type="ECO:0000313" key="21">
    <source>
        <dbReference type="EMBL" id="AWB97902.1"/>
    </source>
</evidence>
<reference evidence="13" key="3">
    <citation type="journal article" date="2018" name="MBio">
        <title>Comparative Population Genomics Analysis of the Mammalian Fungal Pathogen Pneumocystis.</title>
        <authorList>
            <person name="Cisse O.H."/>
            <person name="Ma L."/>
            <person name="Wei Huang D."/>
            <person name="Khil P.P."/>
            <person name="Dekker J.P."/>
            <person name="Kutty G."/>
            <person name="Bishop L."/>
            <person name="Liu Y."/>
            <person name="Deng X."/>
            <person name="Hauser P.M."/>
            <person name="Pagni M."/>
            <person name="Hirsch V."/>
            <person name="Lempicki R.A."/>
            <person name="Stajich J.E."/>
            <person name="Cuomo C.A."/>
            <person name="Kovacs J.A."/>
        </authorList>
    </citation>
    <scope>NUCLEOTIDE SEQUENCE</scope>
    <source>
        <strain evidence="13">Ar_25kb</strain>
        <strain evidence="14">CH26_full</strain>
        <strain evidence="15">DK07_25kb</strain>
        <strain evidence="16">GR11b_full</strain>
        <strain evidence="17">GR5_full</strain>
        <strain evidence="18">IT918_25kb</strain>
        <strain evidence="19">S567_25kb</strain>
        <strain evidence="20">SW1_full</strain>
        <strain evidence="21">SW4_full</strain>
        <strain evidence="22">SW7_full</strain>
    </source>
</reference>
<feature type="transmembrane region" description="Helical" evidence="7">
    <location>
        <begin position="228"/>
        <end position="248"/>
    </location>
</feature>
<dbReference type="EMBL" id="MH010439">
    <property type="protein sequence ID" value="AWB97811.1"/>
    <property type="molecule type" value="Genomic_DNA"/>
</dbReference>
<comment type="subcellular location">
    <subcellularLocation>
        <location evidence="2">Membrane</location>
        <topology evidence="2">Multi-pass membrane protein</topology>
    </subcellularLocation>
    <subcellularLocation>
        <location evidence="7">Mitochondrion membrane</location>
        <topology evidence="7">Multi-pass membrane protein</topology>
    </subcellularLocation>
</comment>
<evidence type="ECO:0000313" key="11">
    <source>
        <dbReference type="EMBL" id="AFV57358.1"/>
    </source>
</evidence>
<feature type="chain" id="PRO_5007688670" description="NADH-ubiquinone oxidoreductase chain 4" evidence="8">
    <location>
        <begin position="19"/>
        <end position="469"/>
    </location>
</feature>
<accession>M1FW71</accession>
<dbReference type="GeneID" id="14657939"/>
<evidence type="ECO:0000256" key="8">
    <source>
        <dbReference type="SAM" id="SignalP"/>
    </source>
</evidence>
<feature type="signal peptide" evidence="8">
    <location>
        <begin position="1"/>
        <end position="18"/>
    </location>
</feature>
<evidence type="ECO:0000256" key="2">
    <source>
        <dbReference type="ARBA" id="ARBA00004141"/>
    </source>
</evidence>
<reference evidence="12" key="2">
    <citation type="journal article" date="2013" name="FASEB J.">
        <title>Sequencing and characterization of the complete mitochondrial genomes of three Pneumocystis species provide new insights into divergence between human and rodent Pneumocystis.</title>
        <authorList>
            <person name="Ma L"/>
            <person name="Huang DW"/>
            <person name="Cuomo CA"/>
            <person name="Sykes S"/>
            <person name="Fantoni G"/>
            <person name="Das B"/>
            <person name="Sherman BT"/>
            <person name="Yang J"/>
            <person name="Huber C"/>
            <person name="Xia Y"/>
            <person name="Davey E"/>
            <person name="Kutty G"/>
            <person name="Bishop L"/>
            <person name="Sassi M"/>
            <person name="Lempicki RA Kovacs.JA."/>
        </authorList>
    </citation>
    <scope>NUCLEOTIDE SEQUENCE</scope>
    <source>
        <strain evidence="25">D/6</strain>
        <strain evidence="12">Pj_1368</strain>
        <strain evidence="11">Pj_R68</strain>
        <strain evidence="10">Pj_WI</strain>
    </source>
</reference>
<feature type="transmembrane region" description="Helical" evidence="7">
    <location>
        <begin position="348"/>
        <end position="371"/>
    </location>
</feature>
<dbReference type="EMBL" id="JX855938">
    <property type="protein sequence ID" value="AFV57372.1"/>
    <property type="molecule type" value="Genomic_DNA"/>
</dbReference>
<feature type="transmembrane region" description="Helical" evidence="7">
    <location>
        <begin position="26"/>
        <end position="46"/>
    </location>
</feature>
<feature type="transmembrane region" description="Helical" evidence="7">
    <location>
        <begin position="66"/>
        <end position="86"/>
    </location>
</feature>
<evidence type="ECO:0000313" key="24">
    <source>
        <dbReference type="EMBL" id="QNR01246.1"/>
    </source>
</evidence>
<evidence type="ECO:0000313" key="20">
    <source>
        <dbReference type="EMBL" id="AWB97887.1"/>
    </source>
</evidence>
<dbReference type="EMBL" id="MT319762">
    <property type="protein sequence ID" value="QNR01246.1"/>
    <property type="molecule type" value="Genomic_DNA"/>
</dbReference>
<feature type="transmembrane region" description="Helical" evidence="7">
    <location>
        <begin position="98"/>
        <end position="114"/>
    </location>
</feature>
<comment type="function">
    <text evidence="1">Core subunit of the mitochondrial membrane respiratory chain NADH dehydrogenase (Complex I) that is believed to belong to the minimal assembly required for catalysis. Complex I functions in the transfer of electrons from NADH to the respiratory chain. The immediate electron acceptor for the enzyme is believed to be ubiquinone.</text>
</comment>
<comment type="catalytic activity">
    <reaction evidence="7">
        <text>a ubiquinone + NADH + 5 H(+)(in) = a ubiquinol + NAD(+) + 4 H(+)(out)</text>
        <dbReference type="Rhea" id="RHEA:29091"/>
        <dbReference type="Rhea" id="RHEA-COMP:9565"/>
        <dbReference type="Rhea" id="RHEA-COMP:9566"/>
        <dbReference type="ChEBI" id="CHEBI:15378"/>
        <dbReference type="ChEBI" id="CHEBI:16389"/>
        <dbReference type="ChEBI" id="CHEBI:17976"/>
        <dbReference type="ChEBI" id="CHEBI:57540"/>
        <dbReference type="ChEBI" id="CHEBI:57945"/>
        <dbReference type="EC" id="7.1.1.2"/>
    </reaction>
</comment>
<protein>
    <recommendedName>
        <fullName evidence="7">NADH-ubiquinone oxidoreductase chain 4</fullName>
        <ecNumber evidence="7">7.1.1.2</ecNumber>
    </recommendedName>
</protein>
<evidence type="ECO:0000313" key="16">
    <source>
        <dbReference type="EMBL" id="AWB97826.1"/>
    </source>
</evidence>
<dbReference type="EMBL" id="MH010443">
    <property type="protein sequence ID" value="AWB97872.1"/>
    <property type="molecule type" value="Genomic_DNA"/>
</dbReference>
<feature type="transmembrane region" description="Helical" evidence="7">
    <location>
        <begin position="152"/>
        <end position="174"/>
    </location>
</feature>
<feature type="transmembrane region" description="Helical" evidence="7">
    <location>
        <begin position="194"/>
        <end position="216"/>
    </location>
</feature>
<evidence type="ECO:0000256" key="7">
    <source>
        <dbReference type="RuleBase" id="RU003297"/>
    </source>
</evidence>
<dbReference type="EMBL" id="MW554494">
    <property type="protein sequence ID" value="QVV24713.1"/>
    <property type="molecule type" value="Genomic_DNA"/>
</dbReference>
<keyword evidence="7" id="KW-0679">Respiratory chain</keyword>
<reference evidence="25" key="5">
    <citation type="journal article" date="2021" name="Emerg. Infect. Dis.">
        <title>Genetic and Epidemiologic Analyses of an Outbreak of Pneumocystis jirovecii Pneumonia among Kidney Transplant Recipients in the United States.</title>
        <authorList>
            <person name="Azar M.M."/>
            <person name="Cohen E."/>
            <person name="Ma L."/>
            <person name="Cisse O.H."/>
            <person name="Gan G."/>
            <person name="Deng Y."/>
            <person name="Belfield K."/>
            <person name="Asch W."/>
            <person name="Grant M."/>
            <person name="Gleeson S."/>
            <person name="Koff A."/>
            <person name="Gaston D.C."/>
            <person name="Topal J."/>
            <person name="Curran S."/>
            <person name="Kulkarni S."/>
            <person name="Kovacs J.A."/>
            <person name="Malinis M."/>
        </authorList>
    </citation>
    <scope>NUCLEOTIDE SEQUENCE</scope>
    <source>
        <strain evidence="25">D/6</strain>
        <strain evidence="26">E/16</strain>
        <strain evidence="27">Y1/8</strain>
        <strain evidence="28">Y2/11</strain>
        <strain evidence="29">Y3/15</strain>
    </source>
</reference>
<dbReference type="STRING" id="1209962.L0PGV6"/>